<evidence type="ECO:0008006" key="3">
    <source>
        <dbReference type="Google" id="ProtNLM"/>
    </source>
</evidence>
<protein>
    <recommendedName>
        <fullName evidence="3">S-layer protein SbsC C-terminal domain-containing protein</fullName>
    </recommendedName>
</protein>
<dbReference type="AlphaFoldDB" id="A0A328UFR4"/>
<name>A0A328UFR4_9FIRM</name>
<evidence type="ECO:0000313" key="2">
    <source>
        <dbReference type="Proteomes" id="UP000249377"/>
    </source>
</evidence>
<sequence>MAFTQSKLNYAIEYSKAMANAYPYWSYFSDLYGSPNSATYKPVSGKAVAVQSMTTSGARAVNRDQITGTFNRNFNTSEQILTMRMDREWDTLADPMDIQEDPIVNIANITKTFNEFQKVPEMDAYAASTLATAATGFGGVDTTALTADNILTQWDTYLAYMVDQRIPRDRIRAKMTPDTYKLLKEAAGITRFVEADTGIRNIDRNVGKLDGVVIQEVPKDMMMSAYDFTEGWEAANNAKQINMLMFDPIAIAAPVVYETSMMSAPTAQSKGKWLYYERYYYDVFALNQRLPGIFVHLASAAALGTVNLQLSAGADSTHTIINGLAPAPYGMKYVAKTKTGSAESVTYGQALTGWTDVTNGSSFETAAGDTVTVALVNTTKGNTATAAGSAAAVVGA</sequence>
<proteinExistence type="predicted"/>
<dbReference type="RefSeq" id="WP_112333799.1">
    <property type="nucleotide sequence ID" value="NZ_QLYR01000019.1"/>
</dbReference>
<gene>
    <name evidence="1" type="ORF">DPQ25_14010</name>
</gene>
<evidence type="ECO:0000313" key="1">
    <source>
        <dbReference type="EMBL" id="RAQ21899.1"/>
    </source>
</evidence>
<accession>A0A328UFR4</accession>
<dbReference type="EMBL" id="QLYR01000019">
    <property type="protein sequence ID" value="RAQ21899.1"/>
    <property type="molecule type" value="Genomic_DNA"/>
</dbReference>
<reference evidence="1 2" key="1">
    <citation type="submission" date="2018-06" db="EMBL/GenBank/DDBJ databases">
        <title>Noncontiguous genome sequence of Ruminococcaceae bacterium ASD2818.</title>
        <authorList>
            <person name="Chaplin A.V."/>
            <person name="Sokolova S.R."/>
            <person name="Kochetkova T.O."/>
            <person name="Goltsov A.Y."/>
            <person name="Trofimov D.Y."/>
            <person name="Efimov B.A."/>
        </authorList>
    </citation>
    <scope>NUCLEOTIDE SEQUENCE [LARGE SCALE GENOMIC DNA]</scope>
    <source>
        <strain evidence="1 2">ASD2818</strain>
    </source>
</reference>
<keyword evidence="2" id="KW-1185">Reference proteome</keyword>
<dbReference type="Proteomes" id="UP000249377">
    <property type="component" value="Unassembled WGS sequence"/>
</dbReference>
<comment type="caution">
    <text evidence="1">The sequence shown here is derived from an EMBL/GenBank/DDBJ whole genome shotgun (WGS) entry which is preliminary data.</text>
</comment>
<organism evidence="1 2">
    <name type="scientific">Hydrogeniiclostridium mannosilyticum</name>
    <dbReference type="NCBI Taxonomy" id="2764322"/>
    <lineage>
        <taxon>Bacteria</taxon>
        <taxon>Bacillati</taxon>
        <taxon>Bacillota</taxon>
        <taxon>Clostridia</taxon>
        <taxon>Eubacteriales</taxon>
        <taxon>Acutalibacteraceae</taxon>
        <taxon>Hydrogeniiclostridium</taxon>
    </lineage>
</organism>